<protein>
    <submittedName>
        <fullName evidence="1">Uncharacterized protein</fullName>
    </submittedName>
</protein>
<dbReference type="Proteomes" id="UP001617351">
    <property type="component" value="Unassembled WGS sequence"/>
</dbReference>
<comment type="caution">
    <text evidence="1">The sequence shown here is derived from an EMBL/GenBank/DDBJ whole genome shotgun (WGS) entry which is preliminary data.</text>
</comment>
<evidence type="ECO:0000313" key="1">
    <source>
        <dbReference type="EMBL" id="MFJ2823310.1"/>
    </source>
</evidence>
<sequence>MAAVVRHKTEPTIATQVKYLTTFAEKLGKERVDAESAAVIKAATSPHARSGSGA</sequence>
<proteinExistence type="predicted"/>
<dbReference type="EMBL" id="JBIUYY010000008">
    <property type="protein sequence ID" value="MFJ2823310.1"/>
    <property type="molecule type" value="Genomic_DNA"/>
</dbReference>
<keyword evidence="2" id="KW-1185">Reference proteome</keyword>
<evidence type="ECO:0000313" key="2">
    <source>
        <dbReference type="Proteomes" id="UP001617351"/>
    </source>
</evidence>
<dbReference type="RefSeq" id="WP_402382659.1">
    <property type="nucleotide sequence ID" value="NZ_JBIUYY010000008.1"/>
</dbReference>
<organism evidence="1 2">
    <name type="scientific">Streptomyces toxytricini</name>
    <name type="common">Actinomyces toxytricini</name>
    <dbReference type="NCBI Taxonomy" id="67369"/>
    <lineage>
        <taxon>Bacteria</taxon>
        <taxon>Bacillati</taxon>
        <taxon>Actinomycetota</taxon>
        <taxon>Actinomycetes</taxon>
        <taxon>Kitasatosporales</taxon>
        <taxon>Streptomycetaceae</taxon>
        <taxon>Streptomyces</taxon>
    </lineage>
</organism>
<reference evidence="1 2" key="1">
    <citation type="submission" date="2024-10" db="EMBL/GenBank/DDBJ databases">
        <title>The Natural Products Discovery Center: Release of the First 8490 Sequenced Strains for Exploring Actinobacteria Biosynthetic Diversity.</title>
        <authorList>
            <person name="Kalkreuter E."/>
            <person name="Kautsar S.A."/>
            <person name="Yang D."/>
            <person name="Bader C.D."/>
            <person name="Teijaro C.N."/>
            <person name="Fluegel L."/>
            <person name="Davis C.M."/>
            <person name="Simpson J.R."/>
            <person name="Lauterbach L."/>
            <person name="Steele A.D."/>
            <person name="Gui C."/>
            <person name="Meng S."/>
            <person name="Li G."/>
            <person name="Viehrig K."/>
            <person name="Ye F."/>
            <person name="Su P."/>
            <person name="Kiefer A.F."/>
            <person name="Nichols A."/>
            <person name="Cepeda A.J."/>
            <person name="Yan W."/>
            <person name="Fan B."/>
            <person name="Jiang Y."/>
            <person name="Adhikari A."/>
            <person name="Zheng C.-J."/>
            <person name="Schuster L."/>
            <person name="Cowan T.M."/>
            <person name="Smanski M.J."/>
            <person name="Chevrette M.G."/>
            <person name="De Carvalho L.P.S."/>
            <person name="Shen B."/>
        </authorList>
    </citation>
    <scope>NUCLEOTIDE SEQUENCE [LARGE SCALE GENOMIC DNA]</scope>
    <source>
        <strain evidence="1 2">NPDC087220</strain>
    </source>
</reference>
<accession>A0ABW8EJ74</accession>
<name>A0ABW8EJ74_STRT5</name>
<gene>
    <name evidence="1" type="ORF">ACIO7M_19650</name>
</gene>